<dbReference type="InterPro" id="IPR023801">
    <property type="entry name" value="His_deacetylse_dom"/>
</dbReference>
<dbReference type="CDD" id="cd10001">
    <property type="entry name" value="HDAC_classII_APAH"/>
    <property type="match status" value="1"/>
</dbReference>
<dbReference type="AlphaFoldDB" id="A0A509EJH4"/>
<keyword evidence="3" id="KW-0479">Metal-binding</keyword>
<gene>
    <name evidence="7" type="primary">aphA</name>
    <name evidence="7" type="ORF">MET9862_04258</name>
</gene>
<evidence type="ECO:0000256" key="2">
    <source>
        <dbReference type="ARBA" id="ARBA00005947"/>
    </source>
</evidence>
<dbReference type="SUPFAM" id="SSF52768">
    <property type="entry name" value="Arginase/deacetylase"/>
    <property type="match status" value="1"/>
</dbReference>
<dbReference type="PANTHER" id="PTHR10625">
    <property type="entry name" value="HISTONE DEACETYLASE HDAC1-RELATED"/>
    <property type="match status" value="1"/>
</dbReference>
<protein>
    <submittedName>
        <fullName evidence="7">Acetylpolyamine aminohydrolase</fullName>
    </submittedName>
</protein>
<comment type="cofactor">
    <cofactor evidence="1">
        <name>Zn(2+)</name>
        <dbReference type="ChEBI" id="CHEBI:29105"/>
    </cofactor>
</comment>
<evidence type="ECO:0000313" key="8">
    <source>
        <dbReference type="Proteomes" id="UP000410984"/>
    </source>
</evidence>
<dbReference type="GO" id="GO:0040029">
    <property type="term" value="P:epigenetic regulation of gene expression"/>
    <property type="evidence" value="ECO:0007669"/>
    <property type="project" value="TreeGrafter"/>
</dbReference>
<accession>A0A509EJH4</accession>
<evidence type="ECO:0000256" key="1">
    <source>
        <dbReference type="ARBA" id="ARBA00001947"/>
    </source>
</evidence>
<reference evidence="7 8" key="1">
    <citation type="submission" date="2019-06" db="EMBL/GenBank/DDBJ databases">
        <authorList>
            <person name="Rodrigo-Torres L."/>
            <person name="Arahal R. D."/>
            <person name="Lucena T."/>
        </authorList>
    </citation>
    <scope>NUCLEOTIDE SEQUENCE [LARGE SCALE GENOMIC DNA]</scope>
    <source>
        <strain evidence="7 8">SB0023/3</strain>
    </source>
</reference>
<dbReference type="InterPro" id="IPR000286">
    <property type="entry name" value="HDACs"/>
</dbReference>
<feature type="domain" description="Histone deacetylase" evidence="6">
    <location>
        <begin position="28"/>
        <end position="337"/>
    </location>
</feature>
<dbReference type="Gene3D" id="3.40.800.20">
    <property type="entry name" value="Histone deacetylase domain"/>
    <property type="match status" value="1"/>
</dbReference>
<dbReference type="InterPro" id="IPR023696">
    <property type="entry name" value="Ureohydrolase_dom_sf"/>
</dbReference>
<dbReference type="PANTHER" id="PTHR10625:SF17">
    <property type="entry name" value="HISTONE DEACETYLASE 8"/>
    <property type="match status" value="1"/>
</dbReference>
<sequence length="343" mass="36274">MKAVHSDDTRHHDPKFYLLRGTVRPAAEQPERATRLLAGLAAGGHAVVPAESFGHGPRARVHSPDYLAFLAEAWELWSAMPDSGPELVANIHPVRDVTTAYPSHIIGRLGWHTVDTSCPIGPGTYRAACAATDVAATAAQLVLDGEDAVYALCRPPGHHAYRDRAGGHCFFNNSAVAATQLRARHGRVAILDVDVHHGNGTQGIFYGDPDVLTVSIHADPASFYPFLWGHAHERGEGAGFGANLNLPLPLGTRDDGYLAVLEGAASRMIRAFVPGALVVALGLDASEHDPLGGLAVSTEGFRRIGAALARLGLPTVFVQEGGYLSDHLGPNLNAVLSGFQAAR</sequence>
<evidence type="ECO:0000256" key="3">
    <source>
        <dbReference type="ARBA" id="ARBA00022723"/>
    </source>
</evidence>
<dbReference type="PRINTS" id="PR01270">
    <property type="entry name" value="HDASUPER"/>
</dbReference>
<name>A0A509EJH4_9HYPH</name>
<dbReference type="GO" id="GO:0016787">
    <property type="term" value="F:hydrolase activity"/>
    <property type="evidence" value="ECO:0007669"/>
    <property type="project" value="UniProtKB-KW"/>
</dbReference>
<dbReference type="InterPro" id="IPR037138">
    <property type="entry name" value="His_deacetylse_dom_sf"/>
</dbReference>
<dbReference type="EMBL" id="CABFPH010000079">
    <property type="protein sequence ID" value="VUD73639.1"/>
    <property type="molecule type" value="Genomic_DNA"/>
</dbReference>
<dbReference type="Proteomes" id="UP000410984">
    <property type="component" value="Unassembled WGS sequence"/>
</dbReference>
<dbReference type="GO" id="GO:0004407">
    <property type="term" value="F:histone deacetylase activity"/>
    <property type="evidence" value="ECO:0007669"/>
    <property type="project" value="TreeGrafter"/>
</dbReference>
<dbReference type="OrthoDB" id="9808367at2"/>
<keyword evidence="8" id="KW-1185">Reference proteome</keyword>
<organism evidence="7 8">
    <name type="scientific">Methylobacterium symbioticum</name>
    <dbReference type="NCBI Taxonomy" id="2584084"/>
    <lineage>
        <taxon>Bacteria</taxon>
        <taxon>Pseudomonadati</taxon>
        <taxon>Pseudomonadota</taxon>
        <taxon>Alphaproteobacteria</taxon>
        <taxon>Hyphomicrobiales</taxon>
        <taxon>Methylobacteriaceae</taxon>
        <taxon>Methylobacterium</taxon>
    </lineage>
</organism>
<proteinExistence type="inferred from homology"/>
<dbReference type="RefSeq" id="WP_142584863.1">
    <property type="nucleotide sequence ID" value="NZ_CABFPH010000079.1"/>
</dbReference>
<dbReference type="Pfam" id="PF00850">
    <property type="entry name" value="Hist_deacetyl"/>
    <property type="match status" value="1"/>
</dbReference>
<keyword evidence="5" id="KW-0862">Zinc</keyword>
<comment type="similarity">
    <text evidence="2">Belongs to the histone deacetylase family.</text>
</comment>
<evidence type="ECO:0000259" key="6">
    <source>
        <dbReference type="Pfam" id="PF00850"/>
    </source>
</evidence>
<evidence type="ECO:0000256" key="4">
    <source>
        <dbReference type="ARBA" id="ARBA00022801"/>
    </source>
</evidence>
<evidence type="ECO:0000256" key="5">
    <source>
        <dbReference type="ARBA" id="ARBA00022833"/>
    </source>
</evidence>
<dbReference type="GO" id="GO:0046872">
    <property type="term" value="F:metal ion binding"/>
    <property type="evidence" value="ECO:0007669"/>
    <property type="project" value="UniProtKB-KW"/>
</dbReference>
<evidence type="ECO:0000313" key="7">
    <source>
        <dbReference type="EMBL" id="VUD73639.1"/>
    </source>
</evidence>
<keyword evidence="4 7" id="KW-0378">Hydrolase</keyword>